<dbReference type="RefSeq" id="WP_084527398.1">
    <property type="nucleotide sequence ID" value="NZ_CP015079.1"/>
</dbReference>
<proteinExistence type="inferred from homology"/>
<dbReference type="PATRIC" id="fig|1300347.3.peg.1937"/>
<feature type="binding site" evidence="5">
    <location>
        <position position="168"/>
    </location>
    <ligand>
        <name>Zn(2+)</name>
        <dbReference type="ChEBI" id="CHEBI:29105"/>
    </ligand>
</feature>
<dbReference type="Proteomes" id="UP000077868">
    <property type="component" value="Chromosome"/>
</dbReference>
<dbReference type="PANTHER" id="PTHR11109:SF7">
    <property type="entry name" value="GTP CYCLOHYDROLASE 1"/>
    <property type="match status" value="1"/>
</dbReference>
<dbReference type="GO" id="GO:0046654">
    <property type="term" value="P:tetrahydrofolate biosynthetic process"/>
    <property type="evidence" value="ECO:0007669"/>
    <property type="project" value="UniProtKB-UniRule"/>
</dbReference>
<dbReference type="GO" id="GO:0006729">
    <property type="term" value="P:tetrahydrobiopterin biosynthetic process"/>
    <property type="evidence" value="ECO:0007669"/>
    <property type="project" value="TreeGrafter"/>
</dbReference>
<organism evidence="8 9">
    <name type="scientific">Nocardioides dokdonensis FR1436</name>
    <dbReference type="NCBI Taxonomy" id="1300347"/>
    <lineage>
        <taxon>Bacteria</taxon>
        <taxon>Bacillati</taxon>
        <taxon>Actinomycetota</taxon>
        <taxon>Actinomycetes</taxon>
        <taxon>Propionibacteriales</taxon>
        <taxon>Nocardioidaceae</taxon>
        <taxon>Nocardioides</taxon>
    </lineage>
</organism>
<dbReference type="FunFam" id="3.30.1130.10:FF:000001">
    <property type="entry name" value="GTP cyclohydrolase 1"/>
    <property type="match status" value="1"/>
</dbReference>
<feature type="binding site" evidence="5">
    <location>
        <position position="97"/>
    </location>
    <ligand>
        <name>Zn(2+)</name>
        <dbReference type="ChEBI" id="CHEBI:29105"/>
    </ligand>
</feature>
<reference evidence="8 9" key="1">
    <citation type="submission" date="2016-03" db="EMBL/GenBank/DDBJ databases">
        <title>Complete genome sequence of a soil Actinobacterium, Nocardioides dokdonensis FR1436.</title>
        <authorList>
            <person name="Kwon S.-K."/>
            <person name="Kim K."/>
            <person name="Kim J.F."/>
        </authorList>
    </citation>
    <scope>NUCLEOTIDE SEQUENCE [LARGE SCALE GENOMIC DNA]</scope>
    <source>
        <strain evidence="8 9">FR1436</strain>
    </source>
</reference>
<evidence type="ECO:0000256" key="6">
    <source>
        <dbReference type="SAM" id="MobiDB-lite"/>
    </source>
</evidence>
<evidence type="ECO:0000259" key="7">
    <source>
        <dbReference type="Pfam" id="PF01227"/>
    </source>
</evidence>
<dbReference type="NCBIfam" id="NF006825">
    <property type="entry name" value="PRK09347.1-2"/>
    <property type="match status" value="1"/>
</dbReference>
<dbReference type="InterPro" id="IPR018234">
    <property type="entry name" value="GTP_CycHdrlase_I_CS"/>
</dbReference>
<keyword evidence="5" id="KW-0862">Zinc</keyword>
<dbReference type="Pfam" id="PF01227">
    <property type="entry name" value="GTP_cyclohydroI"/>
    <property type="match status" value="1"/>
</dbReference>
<dbReference type="AlphaFoldDB" id="A0A1A9GJW6"/>
<dbReference type="InterPro" id="IPR043133">
    <property type="entry name" value="GTP-CH-I_C/QueF"/>
</dbReference>
<dbReference type="EC" id="3.5.4.16" evidence="5"/>
<feature type="region of interest" description="Disordered" evidence="6">
    <location>
        <begin position="1"/>
        <end position="21"/>
    </location>
</feature>
<sequence length="213" mass="22833">MTALTAMTTATRTTPSCAPAPDTEAATRAAAALLTALGVDWDTVHMARTPARLAAAYAEMLTAPAFELTTFPNDQGHDGQGHDELVVVRDIAFQSLCEHHLLPFVGVAHVGYLPGERLLGLSKFARLVDFTARAPQTQERLTQQVARQLEKHLRPRGVGVVLEADHSCMTLRGARAGGARTVTSTLLGTLRHDPAARAEFLDLARPARSPGVR</sequence>
<keyword evidence="5" id="KW-0479">Metal-binding</keyword>
<comment type="subunit">
    <text evidence="5">Homopolymer.</text>
</comment>
<dbReference type="InterPro" id="IPR001474">
    <property type="entry name" value="GTP_CycHdrlase_I"/>
</dbReference>
<dbReference type="SUPFAM" id="SSF55620">
    <property type="entry name" value="Tetrahydrobiopterin biosynthesis enzymes-like"/>
    <property type="match status" value="1"/>
</dbReference>
<dbReference type="KEGG" id="ndk:I601_1936"/>
<evidence type="ECO:0000313" key="9">
    <source>
        <dbReference type="Proteomes" id="UP000077868"/>
    </source>
</evidence>
<dbReference type="PROSITE" id="PS00859">
    <property type="entry name" value="GTP_CYCLOHYDROL_1_1"/>
    <property type="match status" value="1"/>
</dbReference>
<keyword evidence="5" id="KW-0342">GTP-binding</keyword>
<keyword evidence="9" id="KW-1185">Reference proteome</keyword>
<dbReference type="InterPro" id="IPR043134">
    <property type="entry name" value="GTP-CH-I_N"/>
</dbReference>
<dbReference type="Gene3D" id="1.10.286.10">
    <property type="match status" value="1"/>
</dbReference>
<dbReference type="GO" id="GO:0008270">
    <property type="term" value="F:zinc ion binding"/>
    <property type="evidence" value="ECO:0007669"/>
    <property type="project" value="UniProtKB-UniRule"/>
</dbReference>
<comment type="similarity">
    <text evidence="5">Belongs to the GTP cyclohydrolase I family.</text>
</comment>
<comment type="pathway">
    <text evidence="2 5">Cofactor biosynthesis; 7,8-dihydroneopterin triphosphate biosynthesis; 7,8-dihydroneopterin triphosphate from GTP: step 1/1.</text>
</comment>
<dbReference type="UniPathway" id="UPA00848">
    <property type="reaction ID" value="UER00151"/>
</dbReference>
<dbReference type="GO" id="GO:0005737">
    <property type="term" value="C:cytoplasm"/>
    <property type="evidence" value="ECO:0007669"/>
    <property type="project" value="TreeGrafter"/>
</dbReference>
<evidence type="ECO:0000256" key="5">
    <source>
        <dbReference type="HAMAP-Rule" id="MF_00223"/>
    </source>
</evidence>
<accession>A0A1A9GJW6</accession>
<dbReference type="GO" id="GO:0006730">
    <property type="term" value="P:one-carbon metabolic process"/>
    <property type="evidence" value="ECO:0007669"/>
    <property type="project" value="UniProtKB-UniRule"/>
</dbReference>
<evidence type="ECO:0000256" key="1">
    <source>
        <dbReference type="ARBA" id="ARBA00001052"/>
    </source>
</evidence>
<dbReference type="STRING" id="1300347.I601_1936"/>
<evidence type="ECO:0000313" key="8">
    <source>
        <dbReference type="EMBL" id="ANH38366.1"/>
    </source>
</evidence>
<feature type="domain" description="GTP cyclohydrolase I" evidence="7">
    <location>
        <begin position="28"/>
        <end position="204"/>
    </location>
</feature>
<dbReference type="InterPro" id="IPR020602">
    <property type="entry name" value="GTP_CycHdrlase_I_dom"/>
</dbReference>
<keyword evidence="5" id="KW-0547">Nucleotide-binding</keyword>
<dbReference type="EMBL" id="CP015079">
    <property type="protein sequence ID" value="ANH38366.1"/>
    <property type="molecule type" value="Genomic_DNA"/>
</dbReference>
<dbReference type="Gene3D" id="3.30.1130.10">
    <property type="match status" value="1"/>
</dbReference>
<evidence type="ECO:0000256" key="3">
    <source>
        <dbReference type="ARBA" id="ARBA00022563"/>
    </source>
</evidence>
<dbReference type="NCBIfam" id="NF006826">
    <property type="entry name" value="PRK09347.1-3"/>
    <property type="match status" value="1"/>
</dbReference>
<keyword evidence="3 5" id="KW-0554">One-carbon metabolism</keyword>
<dbReference type="HAMAP" id="MF_00223">
    <property type="entry name" value="FolE"/>
    <property type="match status" value="1"/>
</dbReference>
<feature type="binding site" evidence="5">
    <location>
        <position position="100"/>
    </location>
    <ligand>
        <name>Zn(2+)</name>
        <dbReference type="ChEBI" id="CHEBI:29105"/>
    </ligand>
</feature>
<protein>
    <recommendedName>
        <fullName evidence="5">GTP cyclohydrolase 1</fullName>
        <ecNumber evidence="5">3.5.4.16</ecNumber>
    </recommendedName>
    <alternativeName>
        <fullName evidence="5">GTP cyclohydrolase I</fullName>
        <shortName evidence="5">GTP-CH-I</shortName>
    </alternativeName>
</protein>
<gene>
    <name evidence="8" type="primary">folE_2</name>
    <name evidence="5" type="synonym">folE</name>
    <name evidence="8" type="ORF">I601_1936</name>
</gene>
<keyword evidence="4 5" id="KW-0378">Hydrolase</keyword>
<dbReference type="GO" id="GO:0005525">
    <property type="term" value="F:GTP binding"/>
    <property type="evidence" value="ECO:0007669"/>
    <property type="project" value="UniProtKB-KW"/>
</dbReference>
<evidence type="ECO:0000256" key="4">
    <source>
        <dbReference type="ARBA" id="ARBA00022801"/>
    </source>
</evidence>
<dbReference type="GO" id="GO:0003934">
    <property type="term" value="F:GTP cyclohydrolase I activity"/>
    <property type="evidence" value="ECO:0007669"/>
    <property type="project" value="UniProtKB-UniRule"/>
</dbReference>
<evidence type="ECO:0000256" key="2">
    <source>
        <dbReference type="ARBA" id="ARBA00005080"/>
    </source>
</evidence>
<dbReference type="PANTHER" id="PTHR11109">
    <property type="entry name" value="GTP CYCLOHYDROLASE I"/>
    <property type="match status" value="1"/>
</dbReference>
<name>A0A1A9GJW6_9ACTN</name>
<comment type="catalytic activity">
    <reaction evidence="1 5">
        <text>GTP + H2O = 7,8-dihydroneopterin 3'-triphosphate + formate + H(+)</text>
        <dbReference type="Rhea" id="RHEA:17473"/>
        <dbReference type="ChEBI" id="CHEBI:15377"/>
        <dbReference type="ChEBI" id="CHEBI:15378"/>
        <dbReference type="ChEBI" id="CHEBI:15740"/>
        <dbReference type="ChEBI" id="CHEBI:37565"/>
        <dbReference type="ChEBI" id="CHEBI:58462"/>
        <dbReference type="EC" id="3.5.4.16"/>
    </reaction>
</comment>